<keyword evidence="3" id="KW-1185">Reference proteome</keyword>
<evidence type="ECO:0000313" key="3">
    <source>
        <dbReference type="Proteomes" id="UP000662111"/>
    </source>
</evidence>
<dbReference type="EMBL" id="BMLB01000003">
    <property type="protein sequence ID" value="GGK67981.1"/>
    <property type="molecule type" value="Genomic_DNA"/>
</dbReference>
<gene>
    <name evidence="2" type="ORF">GCM10011509_15460</name>
</gene>
<reference evidence="3" key="1">
    <citation type="journal article" date="2019" name="Int. J. Syst. Evol. Microbiol.">
        <title>The Global Catalogue of Microorganisms (GCM) 10K type strain sequencing project: providing services to taxonomists for standard genome sequencing and annotation.</title>
        <authorList>
            <consortium name="The Broad Institute Genomics Platform"/>
            <consortium name="The Broad Institute Genome Sequencing Center for Infectious Disease"/>
            <person name="Wu L."/>
            <person name="Ma J."/>
        </authorList>
    </citation>
    <scope>NUCLEOTIDE SEQUENCE [LARGE SCALE GENOMIC DNA]</scope>
    <source>
        <strain evidence="3">CGMCC 1.5362</strain>
    </source>
</reference>
<dbReference type="InterPro" id="IPR001345">
    <property type="entry name" value="PG/BPGM_mutase_AS"/>
</dbReference>
<dbReference type="Pfam" id="PF00300">
    <property type="entry name" value="His_Phos_1"/>
    <property type="match status" value="1"/>
</dbReference>
<dbReference type="RefSeq" id="WP_022921591.1">
    <property type="nucleotide sequence ID" value="NZ_BMLB01000003.1"/>
</dbReference>
<sequence>MRLLLVRHGQTPNNVRGALDTEIPGARLTALGEAQADAIPAALSGYDVAAVYATRKVRTQLTATPLARTRGLEVHVRPGLEEISAGALTMRSDAQSVGAYGETLVAWMHGDLGRPMPGGPDGHAFLERYDAAVGAIVAEHGPDDTAVVVSHGAAIRVWTALSAGLDGQTAADLTIKNTGMGVLEGDPESGWELALWHSGPLGGAHLADGGAHDVTGESAEDAAQEPTPDS</sequence>
<evidence type="ECO:0000256" key="1">
    <source>
        <dbReference type="SAM" id="MobiDB-lite"/>
    </source>
</evidence>
<dbReference type="PROSITE" id="PS00175">
    <property type="entry name" value="PG_MUTASE"/>
    <property type="match status" value="1"/>
</dbReference>
<name>A0ABQ2F833_9MICO</name>
<dbReference type="InterPro" id="IPR050275">
    <property type="entry name" value="PGM_Phosphatase"/>
</dbReference>
<dbReference type="PANTHER" id="PTHR48100">
    <property type="entry name" value="BROAD-SPECIFICITY PHOSPHATASE YOR283W-RELATED"/>
    <property type="match status" value="1"/>
</dbReference>
<dbReference type="PANTHER" id="PTHR48100:SF58">
    <property type="entry name" value="PE-PGRS FAMILY PROTEIN PE_PGRS11"/>
    <property type="match status" value="1"/>
</dbReference>
<proteinExistence type="predicted"/>
<dbReference type="InterPro" id="IPR013078">
    <property type="entry name" value="His_Pase_superF_clade-1"/>
</dbReference>
<accession>A0ABQ2F833</accession>
<dbReference type="SMART" id="SM00855">
    <property type="entry name" value="PGAM"/>
    <property type="match status" value="1"/>
</dbReference>
<dbReference type="SUPFAM" id="SSF53254">
    <property type="entry name" value="Phosphoglycerate mutase-like"/>
    <property type="match status" value="1"/>
</dbReference>
<dbReference type="CDD" id="cd07067">
    <property type="entry name" value="HP_PGM_like"/>
    <property type="match status" value="1"/>
</dbReference>
<organism evidence="2 3">
    <name type="scientific">Ornithinimicrobium pekingense</name>
    <dbReference type="NCBI Taxonomy" id="384677"/>
    <lineage>
        <taxon>Bacteria</taxon>
        <taxon>Bacillati</taxon>
        <taxon>Actinomycetota</taxon>
        <taxon>Actinomycetes</taxon>
        <taxon>Micrococcales</taxon>
        <taxon>Ornithinimicrobiaceae</taxon>
        <taxon>Ornithinimicrobium</taxon>
    </lineage>
</organism>
<evidence type="ECO:0000313" key="2">
    <source>
        <dbReference type="EMBL" id="GGK67981.1"/>
    </source>
</evidence>
<dbReference type="InterPro" id="IPR029033">
    <property type="entry name" value="His_PPase_superfam"/>
</dbReference>
<protein>
    <submittedName>
        <fullName evidence="2">Fructose 1,6-bisphosphatase</fullName>
    </submittedName>
</protein>
<comment type="caution">
    <text evidence="2">The sequence shown here is derived from an EMBL/GenBank/DDBJ whole genome shotgun (WGS) entry which is preliminary data.</text>
</comment>
<dbReference type="Gene3D" id="3.40.50.1240">
    <property type="entry name" value="Phosphoglycerate mutase-like"/>
    <property type="match status" value="1"/>
</dbReference>
<feature type="region of interest" description="Disordered" evidence="1">
    <location>
        <begin position="204"/>
        <end position="230"/>
    </location>
</feature>
<dbReference type="Proteomes" id="UP000662111">
    <property type="component" value="Unassembled WGS sequence"/>
</dbReference>